<dbReference type="PANTHER" id="PTHR34585">
    <property type="match status" value="1"/>
</dbReference>
<dbReference type="InterPro" id="IPR041657">
    <property type="entry name" value="HTH_17"/>
</dbReference>
<accession>A0A1H5P7N0</accession>
<keyword evidence="3" id="KW-1185">Reference proteome</keyword>
<evidence type="ECO:0000259" key="1">
    <source>
        <dbReference type="Pfam" id="PF12728"/>
    </source>
</evidence>
<protein>
    <submittedName>
        <fullName evidence="2">DNA binding domain-containing protein, excisionase family</fullName>
    </submittedName>
</protein>
<dbReference type="STRING" id="390640.SAMN04488034_10923"/>
<evidence type="ECO:0000313" key="2">
    <source>
        <dbReference type="EMBL" id="SEF09027.1"/>
    </source>
</evidence>
<reference evidence="2 3" key="1">
    <citation type="submission" date="2016-10" db="EMBL/GenBank/DDBJ databases">
        <authorList>
            <person name="de Groot N.N."/>
        </authorList>
    </citation>
    <scope>NUCLEOTIDE SEQUENCE [LARGE SCALE GENOMIC DNA]</scope>
    <source>
        <strain evidence="2 3">DSM 23553</strain>
    </source>
</reference>
<dbReference type="OrthoDB" id="1097811at2"/>
<dbReference type="Proteomes" id="UP000199448">
    <property type="component" value="Unassembled WGS sequence"/>
</dbReference>
<dbReference type="Gene3D" id="1.10.1660.10">
    <property type="match status" value="1"/>
</dbReference>
<dbReference type="SUPFAM" id="SSF46955">
    <property type="entry name" value="Putative DNA-binding domain"/>
    <property type="match status" value="1"/>
</dbReference>
<dbReference type="RefSeq" id="WP_093114068.1">
    <property type="nucleotide sequence ID" value="NZ_FNGG01000009.1"/>
</dbReference>
<dbReference type="PANTHER" id="PTHR34585:SF22">
    <property type="entry name" value="HELIX-TURN-HELIX DOMAIN-CONTAINING PROTEIN"/>
    <property type="match status" value="1"/>
</dbReference>
<proteinExistence type="predicted"/>
<feature type="domain" description="Helix-turn-helix" evidence="1">
    <location>
        <begin position="43"/>
        <end position="88"/>
    </location>
</feature>
<organism evidence="2 3">
    <name type="scientific">Salinimicrobium catena</name>
    <dbReference type="NCBI Taxonomy" id="390640"/>
    <lineage>
        <taxon>Bacteria</taxon>
        <taxon>Pseudomonadati</taxon>
        <taxon>Bacteroidota</taxon>
        <taxon>Flavobacteriia</taxon>
        <taxon>Flavobacteriales</taxon>
        <taxon>Flavobacteriaceae</taxon>
        <taxon>Salinimicrobium</taxon>
    </lineage>
</organism>
<dbReference type="InterPro" id="IPR009061">
    <property type="entry name" value="DNA-bd_dom_put_sf"/>
</dbReference>
<gene>
    <name evidence="2" type="ORF">SAMN04488034_10923</name>
</gene>
<dbReference type="Pfam" id="PF12728">
    <property type="entry name" value="HTH_17"/>
    <property type="match status" value="1"/>
</dbReference>
<evidence type="ECO:0000313" key="3">
    <source>
        <dbReference type="Proteomes" id="UP000199448"/>
    </source>
</evidence>
<dbReference type="EMBL" id="FNUG01000009">
    <property type="protein sequence ID" value="SEF09027.1"/>
    <property type="molecule type" value="Genomic_DNA"/>
</dbReference>
<dbReference type="AlphaFoldDB" id="A0A1H5P7N0"/>
<name>A0A1H5P7N0_9FLAO</name>
<sequence>MSLQIIQDSEEFERKIDLKLNQLETNLISQLKQEFQPKTPEEYLSRSEVAKLLKVTTATLDRWTDQGKLKRYGLGARVFYKRSEVEESLIQLK</sequence>